<sequence>MAERNQNSSEPGYSRFDEMMFGPRKRDSQDRKESVAASGQSEETESFDLFGTAQTVMETYQQLSPYVKEISGLIKQFRK</sequence>
<reference evidence="3" key="1">
    <citation type="submission" date="2016-10" db="EMBL/GenBank/DDBJ databases">
        <authorList>
            <person name="Varghese N."/>
            <person name="Submissions S."/>
        </authorList>
    </citation>
    <scope>NUCLEOTIDE SEQUENCE [LARGE SCALE GENOMIC DNA]</scope>
    <source>
        <strain evidence="3">CGMCC 1.6199</strain>
    </source>
</reference>
<feature type="compositionally biased region" description="Polar residues" evidence="1">
    <location>
        <begin position="1"/>
        <end position="11"/>
    </location>
</feature>
<dbReference type="STRING" id="482461.SAMN05216244_1442"/>
<feature type="region of interest" description="Disordered" evidence="1">
    <location>
        <begin position="1"/>
        <end position="47"/>
    </location>
</feature>
<dbReference type="OrthoDB" id="2974234at2"/>
<feature type="compositionally biased region" description="Basic and acidic residues" evidence="1">
    <location>
        <begin position="24"/>
        <end position="34"/>
    </location>
</feature>
<evidence type="ECO:0008006" key="4">
    <source>
        <dbReference type="Google" id="ProtNLM"/>
    </source>
</evidence>
<name>A0A1G9PK10_9BACI</name>
<organism evidence="2 3">
    <name type="scientific">Sediminibacillus halophilus</name>
    <dbReference type="NCBI Taxonomy" id="482461"/>
    <lineage>
        <taxon>Bacteria</taxon>
        <taxon>Bacillati</taxon>
        <taxon>Bacillota</taxon>
        <taxon>Bacilli</taxon>
        <taxon>Bacillales</taxon>
        <taxon>Bacillaceae</taxon>
        <taxon>Sediminibacillus</taxon>
    </lineage>
</organism>
<keyword evidence="3" id="KW-1185">Reference proteome</keyword>
<dbReference type="AlphaFoldDB" id="A0A1G9PK10"/>
<dbReference type="Proteomes" id="UP000182347">
    <property type="component" value="Unassembled WGS sequence"/>
</dbReference>
<gene>
    <name evidence="2" type="ORF">SAMN05216244_1442</name>
</gene>
<accession>A0A1G9PK10</accession>
<protein>
    <recommendedName>
        <fullName evidence="4">YppG-like protein</fullName>
    </recommendedName>
</protein>
<evidence type="ECO:0000313" key="2">
    <source>
        <dbReference type="EMBL" id="SDL98455.1"/>
    </source>
</evidence>
<dbReference type="RefSeq" id="WP_074598098.1">
    <property type="nucleotide sequence ID" value="NZ_FNHF01000001.1"/>
</dbReference>
<evidence type="ECO:0000256" key="1">
    <source>
        <dbReference type="SAM" id="MobiDB-lite"/>
    </source>
</evidence>
<evidence type="ECO:0000313" key="3">
    <source>
        <dbReference type="Proteomes" id="UP000182347"/>
    </source>
</evidence>
<dbReference type="EMBL" id="FNHF01000001">
    <property type="protein sequence ID" value="SDL98455.1"/>
    <property type="molecule type" value="Genomic_DNA"/>
</dbReference>
<proteinExistence type="predicted"/>